<dbReference type="InterPro" id="IPR001882">
    <property type="entry name" value="Biotin_BS"/>
</dbReference>
<dbReference type="PANTHER" id="PTHR45266">
    <property type="entry name" value="OXALOACETATE DECARBOXYLASE ALPHA CHAIN"/>
    <property type="match status" value="1"/>
</dbReference>
<dbReference type="RefSeq" id="WP_152094977.1">
    <property type="nucleotide sequence ID" value="NZ_BLAJ01000022.1"/>
</dbReference>
<protein>
    <recommendedName>
        <fullName evidence="3 9">Biotin carboxyl carrier protein of acetyl-CoA carboxylase</fullName>
    </recommendedName>
</protein>
<dbReference type="InterPro" id="IPR050709">
    <property type="entry name" value="Biotin_Carboxyl_Carrier/Decarb"/>
</dbReference>
<comment type="caution">
    <text evidence="11">The sequence shown here is derived from an EMBL/GenBank/DDBJ whole genome shotgun (WGS) entry which is preliminary data.</text>
</comment>
<evidence type="ECO:0000256" key="3">
    <source>
        <dbReference type="ARBA" id="ARBA00017562"/>
    </source>
</evidence>
<dbReference type="PROSITE" id="PS00188">
    <property type="entry name" value="BIOTIN"/>
    <property type="match status" value="1"/>
</dbReference>
<keyword evidence="5 9" id="KW-0276">Fatty acid metabolism</keyword>
<dbReference type="Gene3D" id="2.40.50.100">
    <property type="match status" value="1"/>
</dbReference>
<evidence type="ECO:0000256" key="9">
    <source>
        <dbReference type="RuleBase" id="RU364072"/>
    </source>
</evidence>
<evidence type="ECO:0000256" key="1">
    <source>
        <dbReference type="ARBA" id="ARBA00003761"/>
    </source>
</evidence>
<evidence type="ECO:0000256" key="2">
    <source>
        <dbReference type="ARBA" id="ARBA00005194"/>
    </source>
</evidence>
<dbReference type="Proteomes" id="UP000390335">
    <property type="component" value="Unassembled WGS sequence"/>
</dbReference>
<dbReference type="Pfam" id="PF00364">
    <property type="entry name" value="Biotin_lipoyl"/>
    <property type="match status" value="1"/>
</dbReference>
<evidence type="ECO:0000256" key="4">
    <source>
        <dbReference type="ARBA" id="ARBA00022516"/>
    </source>
</evidence>
<dbReference type="EMBL" id="BLAJ01000022">
    <property type="protein sequence ID" value="GES53644.1"/>
    <property type="molecule type" value="Genomic_DNA"/>
</dbReference>
<comment type="pathway">
    <text evidence="2 9">Lipid metabolism; fatty acid biosynthesis.</text>
</comment>
<evidence type="ECO:0000256" key="8">
    <source>
        <dbReference type="ARBA" id="ARBA00023267"/>
    </source>
</evidence>
<dbReference type="PROSITE" id="PS50968">
    <property type="entry name" value="BIOTINYL_LIPOYL"/>
    <property type="match status" value="1"/>
</dbReference>
<name>A0ABQ0ZEG1_9HYPH</name>
<dbReference type="PANTHER" id="PTHR45266:SF3">
    <property type="entry name" value="OXALOACETATE DECARBOXYLASE ALPHA CHAIN"/>
    <property type="match status" value="1"/>
</dbReference>
<feature type="domain" description="Lipoyl-binding" evidence="10">
    <location>
        <begin position="70"/>
        <end position="146"/>
    </location>
</feature>
<keyword evidence="4 9" id="KW-0444">Lipid biosynthesis</keyword>
<evidence type="ECO:0000256" key="7">
    <source>
        <dbReference type="ARBA" id="ARBA00023160"/>
    </source>
</evidence>
<dbReference type="PRINTS" id="PR01071">
    <property type="entry name" value="ACOABIOTINCC"/>
</dbReference>
<keyword evidence="8 9" id="KW-0092">Biotin</keyword>
<evidence type="ECO:0000256" key="5">
    <source>
        <dbReference type="ARBA" id="ARBA00022832"/>
    </source>
</evidence>
<organism evidence="11 12">
    <name type="scientific">Rhizobium dioscoreae</name>
    <dbReference type="NCBI Taxonomy" id="2653122"/>
    <lineage>
        <taxon>Bacteria</taxon>
        <taxon>Pseudomonadati</taxon>
        <taxon>Pseudomonadota</taxon>
        <taxon>Alphaproteobacteria</taxon>
        <taxon>Hyphomicrobiales</taxon>
        <taxon>Rhizobiaceae</taxon>
        <taxon>Rhizobium/Agrobacterium group</taxon>
        <taxon>Rhizobium</taxon>
    </lineage>
</organism>
<comment type="function">
    <text evidence="1 9">This protein is a component of the acetyl coenzyme A carboxylase complex; first, biotin carboxylase catalyzes the carboxylation of the carrier protein and then the transcarboxylase transfers the carboxyl group to form malonyl-CoA.</text>
</comment>
<evidence type="ECO:0000313" key="11">
    <source>
        <dbReference type="EMBL" id="GES53644.1"/>
    </source>
</evidence>
<dbReference type="InterPro" id="IPR011053">
    <property type="entry name" value="Single_hybrid_motif"/>
</dbReference>
<keyword evidence="7 9" id="KW-0275">Fatty acid biosynthesis</keyword>
<accession>A0ABQ0ZEG1</accession>
<dbReference type="SUPFAM" id="SSF51230">
    <property type="entry name" value="Single hybrid motif"/>
    <property type="match status" value="1"/>
</dbReference>
<keyword evidence="12" id="KW-1185">Reference proteome</keyword>
<reference evidence="11 12" key="1">
    <citation type="journal article" date="2020" name="Genome Biol. Evol.">
        <title>Rhizobium dioscoreae sp. nov., a plant growth-promoting bacterium isolated from yam (Dioscorea species).</title>
        <authorList>
            <person name="Ouyabe M."/>
            <person name="Tanaka N."/>
            <person name="Shiwa Y."/>
            <person name="Fujita N."/>
            <person name="Kikuno H."/>
            <person name="Babil P."/>
            <person name="Shiwachi H."/>
        </authorList>
    </citation>
    <scope>NUCLEOTIDE SEQUENCE [LARGE SCALE GENOMIC DNA]</scope>
    <source>
        <strain evidence="11 12">S-93</strain>
    </source>
</reference>
<sequence>MDLSKIKTLIDFVGRSNVTELSVTEKDVTIRIFRVPHQGAPIASVQAPQEVAVSSVENSHDTSANTRASIISVKAPIFGVLHRAPAPGQEPFVKIGDLVEEGQTLFIIEAMKVFNKITAPQAGRIRQITETDGGEVETGDMLAEIA</sequence>
<evidence type="ECO:0000256" key="6">
    <source>
        <dbReference type="ARBA" id="ARBA00023098"/>
    </source>
</evidence>
<evidence type="ECO:0000313" key="12">
    <source>
        <dbReference type="Proteomes" id="UP000390335"/>
    </source>
</evidence>
<dbReference type="InterPro" id="IPR000089">
    <property type="entry name" value="Biotin_lipoyl"/>
</dbReference>
<dbReference type="InterPro" id="IPR001249">
    <property type="entry name" value="AcCoA_biotinCC"/>
</dbReference>
<proteinExistence type="predicted"/>
<evidence type="ECO:0000259" key="10">
    <source>
        <dbReference type="PROSITE" id="PS50968"/>
    </source>
</evidence>
<keyword evidence="6 9" id="KW-0443">Lipid metabolism</keyword>
<gene>
    <name evidence="11" type="primary">accB_2</name>
    <name evidence="11" type="ORF">RsS93_62580</name>
</gene>
<dbReference type="CDD" id="cd06850">
    <property type="entry name" value="biotinyl_domain"/>
    <property type="match status" value="1"/>
</dbReference>